<dbReference type="Proteomes" id="UP000011761">
    <property type="component" value="Unassembled WGS sequence"/>
</dbReference>
<reference evidence="1 2" key="1">
    <citation type="journal article" date="2012" name="PLoS Pathog.">
        <title>Diverse lifestyles and strategies of plant pathogenesis encoded in the genomes of eighteen Dothideomycetes fungi.</title>
        <authorList>
            <person name="Ohm R.A."/>
            <person name="Feau N."/>
            <person name="Henrissat B."/>
            <person name="Schoch C.L."/>
            <person name="Horwitz B.A."/>
            <person name="Barry K.W."/>
            <person name="Condon B.J."/>
            <person name="Copeland A.C."/>
            <person name="Dhillon B."/>
            <person name="Glaser F."/>
            <person name="Hesse C.N."/>
            <person name="Kosti I."/>
            <person name="LaButti K."/>
            <person name="Lindquist E.A."/>
            <person name="Lucas S."/>
            <person name="Salamov A.A."/>
            <person name="Bradshaw R.E."/>
            <person name="Ciuffetti L."/>
            <person name="Hamelin R.C."/>
            <person name="Kema G.H.J."/>
            <person name="Lawrence C."/>
            <person name="Scott J.A."/>
            <person name="Spatafora J.W."/>
            <person name="Turgeon B.G."/>
            <person name="de Wit P.J.G.M."/>
            <person name="Zhong S."/>
            <person name="Goodwin S.B."/>
            <person name="Grigoriev I.V."/>
        </authorList>
    </citation>
    <scope>NUCLEOTIDE SEQUENCE [LARGE SCALE GENOMIC DNA]</scope>
    <source>
        <strain evidence="1 2">UAMH 10762</strain>
    </source>
</reference>
<dbReference type="GeneID" id="19109683"/>
<organism evidence="1 2">
    <name type="scientific">Baudoinia panamericana (strain UAMH 10762)</name>
    <name type="common">Angels' share fungus</name>
    <name type="synonym">Baudoinia compniacensis (strain UAMH 10762)</name>
    <dbReference type="NCBI Taxonomy" id="717646"/>
    <lineage>
        <taxon>Eukaryota</taxon>
        <taxon>Fungi</taxon>
        <taxon>Dikarya</taxon>
        <taxon>Ascomycota</taxon>
        <taxon>Pezizomycotina</taxon>
        <taxon>Dothideomycetes</taxon>
        <taxon>Dothideomycetidae</taxon>
        <taxon>Mycosphaerellales</taxon>
        <taxon>Teratosphaeriaceae</taxon>
        <taxon>Baudoinia</taxon>
    </lineage>
</organism>
<sequence>MAGEGTHTDSMYGCIGTLSKFHVSCATASMASYPRNQQTLIIIPTARFAPLPNTGKNDHLTKKPALLNTCKRTKEEATPNYYAANTFHGQITDTVFIASFNWIASLSREESRAVKEVIVQYCPSTAAKAVCENVVSTLVLLGVQDPALMSCTLLLPTFRESFLEVLQALGRTNEQTEFDVSRLKWGAHIAESLSAAEQMWYRGLIHFSQ</sequence>
<protein>
    <submittedName>
        <fullName evidence="1">Uncharacterized protein</fullName>
    </submittedName>
</protein>
<dbReference type="AlphaFoldDB" id="M2N418"/>
<gene>
    <name evidence="1" type="ORF">BAUCODRAFT_205732</name>
</gene>
<dbReference type="KEGG" id="bcom:BAUCODRAFT_205732"/>
<evidence type="ECO:0000313" key="2">
    <source>
        <dbReference type="Proteomes" id="UP000011761"/>
    </source>
</evidence>
<proteinExistence type="predicted"/>
<dbReference type="EMBL" id="KB445559">
    <property type="protein sequence ID" value="EMC93764.1"/>
    <property type="molecule type" value="Genomic_DNA"/>
</dbReference>
<evidence type="ECO:0000313" key="1">
    <source>
        <dbReference type="EMBL" id="EMC93764.1"/>
    </source>
</evidence>
<name>M2N418_BAUPA</name>
<keyword evidence="2" id="KW-1185">Reference proteome</keyword>
<dbReference type="HOGENOM" id="CLU_1315189_0_0_1"/>
<dbReference type="RefSeq" id="XP_007678855.1">
    <property type="nucleotide sequence ID" value="XM_007680665.1"/>
</dbReference>
<accession>M2N418</accession>